<keyword evidence="1" id="KW-0812">Transmembrane</keyword>
<evidence type="ECO:0000313" key="2">
    <source>
        <dbReference type="EMBL" id="MDP5137160.1"/>
    </source>
</evidence>
<protein>
    <submittedName>
        <fullName evidence="2">Uncharacterized protein</fullName>
    </submittedName>
</protein>
<feature type="transmembrane region" description="Helical" evidence="1">
    <location>
        <begin position="46"/>
        <end position="67"/>
    </location>
</feature>
<sequence>MFKNDYAAPGIAALILAVAFPIYWLYAFHIGSENFVEVYRADMLSLSLSDLAFVFVGALEVYIYVSLRRSFAERLSSGTPAILLLLMAVLVIIFHATVLVDVALAVTATTLSEQTINTIGEFTVVVALGVLFAYALVGLVLSVVLLLNRTGAPSVLKYFAVILLAGCLLQLSIIFSPANIFIFPVALLLLAYYFLAAPKMLEVV</sequence>
<keyword evidence="1" id="KW-1133">Transmembrane helix</keyword>
<keyword evidence="3" id="KW-1185">Reference proteome</keyword>
<feature type="transmembrane region" description="Helical" evidence="1">
    <location>
        <begin position="79"/>
        <end position="104"/>
    </location>
</feature>
<gene>
    <name evidence="2" type="ORF">ORJ04_14495</name>
</gene>
<keyword evidence="1" id="KW-0472">Membrane</keyword>
<feature type="transmembrane region" description="Helical" evidence="1">
    <location>
        <begin position="124"/>
        <end position="148"/>
    </location>
</feature>
<dbReference type="Proteomes" id="UP001231109">
    <property type="component" value="Unassembled WGS sequence"/>
</dbReference>
<dbReference type="EMBL" id="JAPJDZ010000039">
    <property type="protein sequence ID" value="MDP5137160.1"/>
    <property type="molecule type" value="Genomic_DNA"/>
</dbReference>
<organism evidence="2 3">
    <name type="scientific">Rheinheimera baltica</name>
    <dbReference type="NCBI Taxonomy" id="67576"/>
    <lineage>
        <taxon>Bacteria</taxon>
        <taxon>Pseudomonadati</taxon>
        <taxon>Pseudomonadota</taxon>
        <taxon>Gammaproteobacteria</taxon>
        <taxon>Chromatiales</taxon>
        <taxon>Chromatiaceae</taxon>
        <taxon>Rheinheimera</taxon>
    </lineage>
</organism>
<name>A0ABT9I295_9GAMM</name>
<feature type="transmembrane region" description="Helical" evidence="1">
    <location>
        <begin position="7"/>
        <end position="26"/>
    </location>
</feature>
<evidence type="ECO:0000313" key="3">
    <source>
        <dbReference type="Proteomes" id="UP001231109"/>
    </source>
</evidence>
<proteinExistence type="predicted"/>
<dbReference type="RefSeq" id="WP_305976572.1">
    <property type="nucleotide sequence ID" value="NZ_JAPJDZ010000039.1"/>
</dbReference>
<feature type="transmembrane region" description="Helical" evidence="1">
    <location>
        <begin position="155"/>
        <end position="175"/>
    </location>
</feature>
<accession>A0ABT9I295</accession>
<reference evidence="2 3" key="1">
    <citation type="submission" date="2022-11" db="EMBL/GenBank/DDBJ databases">
        <title>Viruses from the air-sea interface of a natural surface slick.</title>
        <authorList>
            <person name="Rahlff J."/>
            <person name="Holmfeldt K."/>
        </authorList>
    </citation>
    <scope>NUCLEOTIDE SEQUENCE [LARGE SCALE GENOMIC DNA]</scope>
    <source>
        <strain evidence="2 3">SMS4</strain>
    </source>
</reference>
<feature type="transmembrane region" description="Helical" evidence="1">
    <location>
        <begin position="181"/>
        <end position="201"/>
    </location>
</feature>
<evidence type="ECO:0000256" key="1">
    <source>
        <dbReference type="SAM" id="Phobius"/>
    </source>
</evidence>
<comment type="caution">
    <text evidence="2">The sequence shown here is derived from an EMBL/GenBank/DDBJ whole genome shotgun (WGS) entry which is preliminary data.</text>
</comment>